<accession>A0A812SE93</accession>
<proteinExistence type="predicted"/>
<dbReference type="AlphaFoldDB" id="A0A812SE93"/>
<dbReference type="OrthoDB" id="10406253at2759"/>
<evidence type="ECO:0000313" key="2">
    <source>
        <dbReference type="Proteomes" id="UP000649617"/>
    </source>
</evidence>
<dbReference type="EMBL" id="CAJNIZ010023625">
    <property type="protein sequence ID" value="CAE7470441.1"/>
    <property type="molecule type" value="Genomic_DNA"/>
</dbReference>
<protein>
    <submittedName>
        <fullName evidence="1">Uncharacterized protein</fullName>
    </submittedName>
</protein>
<evidence type="ECO:0000313" key="1">
    <source>
        <dbReference type="EMBL" id="CAE7470441.1"/>
    </source>
</evidence>
<dbReference type="Proteomes" id="UP000649617">
    <property type="component" value="Unassembled WGS sequence"/>
</dbReference>
<name>A0A812SE93_SYMPI</name>
<sequence>MRTLLVHHLEVECSFLGDEVHLNVHFQMPKFSSVLRRVMKAFSNKVLDVIFGAAHEDPPPVILAALGDDLKSLESELS</sequence>
<comment type="caution">
    <text evidence="1">The sequence shown here is derived from an EMBL/GenBank/DDBJ whole genome shotgun (WGS) entry which is preliminary data.</text>
</comment>
<gene>
    <name evidence="1" type="ORF">SPIL2461_LOCUS11905</name>
</gene>
<keyword evidence="2" id="KW-1185">Reference proteome</keyword>
<organism evidence="1 2">
    <name type="scientific">Symbiodinium pilosum</name>
    <name type="common">Dinoflagellate</name>
    <dbReference type="NCBI Taxonomy" id="2952"/>
    <lineage>
        <taxon>Eukaryota</taxon>
        <taxon>Sar</taxon>
        <taxon>Alveolata</taxon>
        <taxon>Dinophyceae</taxon>
        <taxon>Suessiales</taxon>
        <taxon>Symbiodiniaceae</taxon>
        <taxon>Symbiodinium</taxon>
    </lineage>
</organism>
<reference evidence="1" key="1">
    <citation type="submission" date="2021-02" db="EMBL/GenBank/DDBJ databases">
        <authorList>
            <person name="Dougan E. K."/>
            <person name="Rhodes N."/>
            <person name="Thang M."/>
            <person name="Chan C."/>
        </authorList>
    </citation>
    <scope>NUCLEOTIDE SEQUENCE</scope>
</reference>